<dbReference type="Gene3D" id="2.60.40.10">
    <property type="entry name" value="Immunoglobulins"/>
    <property type="match status" value="7"/>
</dbReference>
<keyword evidence="9" id="KW-0812">Transmembrane</keyword>
<feature type="domain" description="Ig-like" evidence="11">
    <location>
        <begin position="301"/>
        <end position="391"/>
    </location>
</feature>
<dbReference type="GO" id="GO:0016020">
    <property type="term" value="C:membrane"/>
    <property type="evidence" value="ECO:0007669"/>
    <property type="project" value="UniProtKB-SubCell"/>
</dbReference>
<sequence>MLRLTIAILQLFFVIGKIIVIENPGSTFGLENQKIVLRCHVHGSGNVSIQWLKGKSLLQSNPPERKVSTELQTDGSLLSSLAIHLTRSDEGDYHCNATDDNGWLLSQKADVRIAFLEEQFLLEPQDKTVSVGETVLLECKPPKGLPKPSVKWIKDNITVIADERTQILENGNLRIDRIIWKDSGFYSCVAESFAFHRQSSGATLTVRQRPYFVSSPLSQSVPIHSSFELSCSAAGEPLPVIVWRRDPPFLEIPFERTRLLSRGTLQFNRVQLEDAGDYVCRAISSAGVIEAIAQVNVVSPPGLVKTPPYSVTALEGVRLELPCKALGSPIPDVRWMRHNPETYLVADAGNSVDRIVMTPTGTLLIYAARPDDSSTYECRASSPAGLTRSVTILSVQPNPSLEPARVGAFSANRLTYPVSLRHNTVRIICEFPNVSIANEQSRSKVGQPTSIRNDKASILWLVDGKSLRTRFPDSNKTQIERTGSLLIHDFGSTDKGNYTCTVFNHISRRYSTWNFEVLVDADNKNPDYRLLESSSLPQPPTSFTVTGIGDTWMSFQWIDDTDSDPSAAVYKLFYLPVISGYSADASEKRDQPDDLTNRQGKMSPKLDVWMHSPDILRNTQARISNLLPNTGYWVEVRKTNRIGTSSGLIYPQILYTLKKPNTAMFIGGLNNNSGFDQRTDRTHSLVNSNTAVDYQEMSTSFQSISFSDIKVRSLTSTEILTSWTTRSAGNILNQIDGFRMNIKPVPMTRCLVTATSGSLDQLSSFPYQDRAKAPLELDGTVPPSDAYMSPVHCSLSSDSLIQQIIRMSNTVANFPGSQYGHSFRAPEARTVIVGRSISSVNPTTKAVGGGLLPFTCYEVDVEAFRDDFVYGRLWSRTSRSTLALTLDSSPSHSPYLLSAQWLFDVVGIGNESISDRSAAKFNVVRLAWRPLELRMAHGALIGYAIHFLANDTQQSRTIHVPADAVTRDIFGLSPHVEYTIYLAGVTCRGEGVRGSGFRLPPAISLWRKTNAAEFSELEVDKNSSFYFPPWAYGIIAGIVLFWIMIGLLAPLLVRCSSGKRHVRSADNVASFSTRNKTGSTGHRSHSSRLAFQSWHWCVWNESVRPDRIAETKSQSSADGAITRGTESGPDYALTPALSENQVEMTTLLQRPADAQTSSSPSERTTSETHGRQFELRRAVLSRATRSQSIPKLSAESSKQDYDSSNLLSGDDAEVYANSDPSVVSNPHSSSPHNLASVLSGQNSQRVVSANPTMSKPQLPESINIPFPLPPNCQRSDFVPVSDENSNTISNPNPISEYIDSIYSQGIQIYPTVKNDGHDDVVPPYASCTVLPVPHQTFSGSFTRPMHEATLPRSSFFVPDSFVSCCRLLKDSLLTFCIMARVNYITELSIIHGIEKLVKLLGWH</sequence>
<evidence type="ECO:0000256" key="9">
    <source>
        <dbReference type="SAM" id="Phobius"/>
    </source>
</evidence>
<dbReference type="InterPro" id="IPR036116">
    <property type="entry name" value="FN3_sf"/>
</dbReference>
<feature type="domain" description="Ig-like" evidence="11">
    <location>
        <begin position="399"/>
        <end position="511"/>
    </location>
</feature>
<dbReference type="InterPro" id="IPR036179">
    <property type="entry name" value="Ig-like_dom_sf"/>
</dbReference>
<dbReference type="OrthoDB" id="6234674at2759"/>
<evidence type="ECO:0000256" key="8">
    <source>
        <dbReference type="SAM" id="MobiDB-lite"/>
    </source>
</evidence>
<feature type="domain" description="Ig-like" evidence="11">
    <location>
        <begin position="16"/>
        <end position="112"/>
    </location>
</feature>
<dbReference type="InterPro" id="IPR003599">
    <property type="entry name" value="Ig_sub"/>
</dbReference>
<evidence type="ECO:0000256" key="3">
    <source>
        <dbReference type="ARBA" id="ARBA00022737"/>
    </source>
</evidence>
<dbReference type="InterPro" id="IPR003598">
    <property type="entry name" value="Ig_sub2"/>
</dbReference>
<keyword evidence="4 9" id="KW-0472">Membrane</keyword>
<dbReference type="SMART" id="SM00408">
    <property type="entry name" value="IGc2"/>
    <property type="match status" value="5"/>
</dbReference>
<evidence type="ECO:0000256" key="5">
    <source>
        <dbReference type="ARBA" id="ARBA00023157"/>
    </source>
</evidence>
<dbReference type="SMART" id="SM00409">
    <property type="entry name" value="IG"/>
    <property type="match status" value="5"/>
</dbReference>
<keyword evidence="6" id="KW-0325">Glycoprotein</keyword>
<feature type="domain" description="Ig-like" evidence="11">
    <location>
        <begin position="210"/>
        <end position="296"/>
    </location>
</feature>
<keyword evidence="5" id="KW-1015">Disulfide bond</keyword>
<dbReference type="InterPro" id="IPR003961">
    <property type="entry name" value="FN3_dom"/>
</dbReference>
<evidence type="ECO:0000313" key="15">
    <source>
        <dbReference type="WBParaSite" id="ECPE_0000909101-mRNA-1"/>
    </source>
</evidence>
<feature type="compositionally biased region" description="Polar residues" evidence="8">
    <location>
        <begin position="1236"/>
        <end position="1255"/>
    </location>
</feature>
<comment type="subcellular location">
    <subcellularLocation>
        <location evidence="1">Membrane</location>
    </subcellularLocation>
</comment>
<dbReference type="InterPro" id="IPR007110">
    <property type="entry name" value="Ig-like_dom"/>
</dbReference>
<dbReference type="PANTHER" id="PTHR44170">
    <property type="entry name" value="PROTEIN SIDEKICK"/>
    <property type="match status" value="1"/>
</dbReference>
<feature type="transmembrane region" description="Helical" evidence="9">
    <location>
        <begin position="1030"/>
        <end position="1053"/>
    </location>
</feature>
<reference evidence="15" key="1">
    <citation type="submission" date="2016-06" db="UniProtKB">
        <authorList>
            <consortium name="WormBaseParasite"/>
        </authorList>
    </citation>
    <scope>IDENTIFICATION</scope>
</reference>
<dbReference type="Pfam" id="PF07679">
    <property type="entry name" value="I-set"/>
    <property type="match status" value="1"/>
</dbReference>
<dbReference type="PROSITE" id="PS50853">
    <property type="entry name" value="FN3"/>
    <property type="match status" value="1"/>
</dbReference>
<evidence type="ECO:0000313" key="13">
    <source>
        <dbReference type="EMBL" id="VDP84702.1"/>
    </source>
</evidence>
<evidence type="ECO:0000313" key="14">
    <source>
        <dbReference type="Proteomes" id="UP000272942"/>
    </source>
</evidence>
<feature type="domain" description="Fibronectin type-III" evidence="12">
    <location>
        <begin position="907"/>
        <end position="1012"/>
    </location>
</feature>
<dbReference type="CDD" id="cd00096">
    <property type="entry name" value="Ig"/>
    <property type="match status" value="1"/>
</dbReference>
<protein>
    <submittedName>
        <fullName evidence="15">Protein sax-3</fullName>
    </submittedName>
</protein>
<dbReference type="InterPro" id="IPR013106">
    <property type="entry name" value="Ig_V-set"/>
</dbReference>
<dbReference type="InterPro" id="IPR013783">
    <property type="entry name" value="Ig-like_fold"/>
</dbReference>
<evidence type="ECO:0000256" key="4">
    <source>
        <dbReference type="ARBA" id="ARBA00023136"/>
    </source>
</evidence>
<feature type="domain" description="Ig-like" evidence="11">
    <location>
        <begin position="118"/>
        <end position="205"/>
    </location>
</feature>
<evidence type="ECO:0000259" key="12">
    <source>
        <dbReference type="PROSITE" id="PS50853"/>
    </source>
</evidence>
<dbReference type="WBParaSite" id="ECPE_0000909101-mRNA-1">
    <property type="protein sequence ID" value="ECPE_0000909101-mRNA-1"/>
    <property type="gene ID" value="ECPE_0000909101"/>
</dbReference>
<evidence type="ECO:0000256" key="10">
    <source>
        <dbReference type="SAM" id="SignalP"/>
    </source>
</evidence>
<accession>A0A183AQ28</accession>
<evidence type="ECO:0000256" key="7">
    <source>
        <dbReference type="ARBA" id="ARBA00023319"/>
    </source>
</evidence>
<dbReference type="GO" id="GO:0098609">
    <property type="term" value="P:cell-cell adhesion"/>
    <property type="evidence" value="ECO:0007669"/>
    <property type="project" value="TreeGrafter"/>
</dbReference>
<feature type="chain" id="PRO_5043138151" evidence="10">
    <location>
        <begin position="17"/>
        <end position="1403"/>
    </location>
</feature>
<feature type="signal peptide" evidence="10">
    <location>
        <begin position="1"/>
        <end position="16"/>
    </location>
</feature>
<feature type="compositionally biased region" description="Basic and acidic residues" evidence="8">
    <location>
        <begin position="1164"/>
        <end position="1177"/>
    </location>
</feature>
<evidence type="ECO:0000259" key="11">
    <source>
        <dbReference type="PROSITE" id="PS50835"/>
    </source>
</evidence>
<dbReference type="SUPFAM" id="SSF49265">
    <property type="entry name" value="Fibronectin type III"/>
    <property type="match status" value="2"/>
</dbReference>
<dbReference type="Pfam" id="PF13927">
    <property type="entry name" value="Ig_3"/>
    <property type="match status" value="3"/>
</dbReference>
<evidence type="ECO:0000256" key="2">
    <source>
        <dbReference type="ARBA" id="ARBA00022729"/>
    </source>
</evidence>
<keyword evidence="3" id="KW-0677">Repeat</keyword>
<feature type="region of interest" description="Disordered" evidence="8">
    <location>
        <begin position="1150"/>
        <end position="1259"/>
    </location>
</feature>
<keyword evidence="2 10" id="KW-0732">Signal</keyword>
<proteinExistence type="predicted"/>
<feature type="compositionally biased region" description="Low complexity" evidence="8">
    <location>
        <begin position="1217"/>
        <end position="1233"/>
    </location>
</feature>
<dbReference type="EMBL" id="UZAN01046864">
    <property type="protein sequence ID" value="VDP84702.1"/>
    <property type="molecule type" value="Genomic_DNA"/>
</dbReference>
<dbReference type="SUPFAM" id="SSF48726">
    <property type="entry name" value="Immunoglobulin"/>
    <property type="match status" value="5"/>
</dbReference>
<dbReference type="InterPro" id="IPR013098">
    <property type="entry name" value="Ig_I-set"/>
</dbReference>
<evidence type="ECO:0000256" key="1">
    <source>
        <dbReference type="ARBA" id="ARBA00004370"/>
    </source>
</evidence>
<dbReference type="SMART" id="SM00406">
    <property type="entry name" value="IGv"/>
    <property type="match status" value="3"/>
</dbReference>
<organism evidence="15">
    <name type="scientific">Echinostoma caproni</name>
    <dbReference type="NCBI Taxonomy" id="27848"/>
    <lineage>
        <taxon>Eukaryota</taxon>
        <taxon>Metazoa</taxon>
        <taxon>Spiralia</taxon>
        <taxon>Lophotrochozoa</taxon>
        <taxon>Platyhelminthes</taxon>
        <taxon>Trematoda</taxon>
        <taxon>Digenea</taxon>
        <taxon>Plagiorchiida</taxon>
        <taxon>Echinostomata</taxon>
        <taxon>Echinostomatoidea</taxon>
        <taxon>Echinostomatidae</taxon>
        <taxon>Echinostoma</taxon>
    </lineage>
</organism>
<dbReference type="SMART" id="SM00060">
    <property type="entry name" value="FN3"/>
    <property type="match status" value="3"/>
</dbReference>
<dbReference type="PROSITE" id="PS50835">
    <property type="entry name" value="IG_LIKE"/>
    <property type="match status" value="5"/>
</dbReference>
<keyword evidence="7" id="KW-0393">Immunoglobulin domain</keyword>
<name>A0A183AQ28_9TREM</name>
<keyword evidence="9" id="KW-1133">Transmembrane helix</keyword>
<evidence type="ECO:0000256" key="6">
    <source>
        <dbReference type="ARBA" id="ARBA00023180"/>
    </source>
</evidence>
<dbReference type="Proteomes" id="UP000272942">
    <property type="component" value="Unassembled WGS sequence"/>
</dbReference>
<feature type="region of interest" description="Disordered" evidence="8">
    <location>
        <begin position="1109"/>
        <end position="1133"/>
    </location>
</feature>
<dbReference type="CDD" id="cd00063">
    <property type="entry name" value="FN3"/>
    <property type="match status" value="1"/>
</dbReference>
<dbReference type="PANTHER" id="PTHR44170:SF6">
    <property type="entry name" value="CONTACTIN"/>
    <property type="match status" value="1"/>
</dbReference>
<reference evidence="13 14" key="2">
    <citation type="submission" date="2018-11" db="EMBL/GenBank/DDBJ databases">
        <authorList>
            <consortium name="Pathogen Informatics"/>
        </authorList>
    </citation>
    <scope>NUCLEOTIDE SEQUENCE [LARGE SCALE GENOMIC DNA]</scope>
    <source>
        <strain evidence="13 14">Egypt</strain>
    </source>
</reference>
<keyword evidence="14" id="KW-1185">Reference proteome</keyword>
<feature type="compositionally biased region" description="Polar residues" evidence="8">
    <location>
        <begin position="1183"/>
        <end position="1207"/>
    </location>
</feature>
<gene>
    <name evidence="13" type="ORF">ECPE_LOCUS9063</name>
</gene>
<dbReference type="FunFam" id="2.60.40.10:FF:000600">
    <property type="entry name" value="Contactin 2"/>
    <property type="match status" value="1"/>
</dbReference>